<comment type="caution">
    <text evidence="1">The sequence shown here is derived from an EMBL/GenBank/DDBJ whole genome shotgun (WGS) entry which is preliminary data.</text>
</comment>
<dbReference type="AlphaFoldDB" id="A0A0F9E2G8"/>
<protein>
    <submittedName>
        <fullName evidence="1">Uncharacterized protein</fullName>
    </submittedName>
</protein>
<evidence type="ECO:0000313" key="1">
    <source>
        <dbReference type="EMBL" id="KKL68223.1"/>
    </source>
</evidence>
<sequence>MTNIMMYKGKAVRVYPCSREKFDSLQLDAKRIMGVEPCPRARPGQKIGTQPYETKELPVDHFLRTRKVLNEKFGDYLKPPLTGTDTWHYAQRLLELKWPVVSIFTGIYYIVNLDDLEGLTSTRED</sequence>
<accession>A0A0F9E2G8</accession>
<organism evidence="1">
    <name type="scientific">marine sediment metagenome</name>
    <dbReference type="NCBI Taxonomy" id="412755"/>
    <lineage>
        <taxon>unclassified sequences</taxon>
        <taxon>metagenomes</taxon>
        <taxon>ecological metagenomes</taxon>
    </lineage>
</organism>
<name>A0A0F9E2G8_9ZZZZ</name>
<dbReference type="EMBL" id="LAZR01026600">
    <property type="protein sequence ID" value="KKL68223.1"/>
    <property type="molecule type" value="Genomic_DNA"/>
</dbReference>
<gene>
    <name evidence="1" type="ORF">LCGC14_2127160</name>
</gene>
<reference evidence="1" key="1">
    <citation type="journal article" date="2015" name="Nature">
        <title>Complex archaea that bridge the gap between prokaryotes and eukaryotes.</title>
        <authorList>
            <person name="Spang A."/>
            <person name="Saw J.H."/>
            <person name="Jorgensen S.L."/>
            <person name="Zaremba-Niedzwiedzka K."/>
            <person name="Martijn J."/>
            <person name="Lind A.E."/>
            <person name="van Eijk R."/>
            <person name="Schleper C."/>
            <person name="Guy L."/>
            <person name="Ettema T.J."/>
        </authorList>
    </citation>
    <scope>NUCLEOTIDE SEQUENCE</scope>
</reference>
<proteinExistence type="predicted"/>